<dbReference type="EMBL" id="MF405918">
    <property type="protein sequence ID" value="QKU33835.1"/>
    <property type="molecule type" value="Genomic_DNA"/>
</dbReference>
<feature type="transmembrane region" description="Helical" evidence="1">
    <location>
        <begin position="251"/>
        <end position="268"/>
    </location>
</feature>
<keyword evidence="1" id="KW-1133">Transmembrane helix</keyword>
<protein>
    <recommendedName>
        <fullName evidence="3">Myristoylated membrane protein</fullName>
    </recommendedName>
</protein>
<keyword evidence="1" id="KW-0812">Transmembrane</keyword>
<dbReference type="GeneID" id="80517134"/>
<evidence type="ECO:0008006" key="3">
    <source>
        <dbReference type="Google" id="ProtNLM"/>
    </source>
</evidence>
<accession>A0A6N1NEJ4</accession>
<name>A0A6N1NEJ4_9VIRU</name>
<evidence type="ECO:0000256" key="1">
    <source>
        <dbReference type="SAM" id="Phobius"/>
    </source>
</evidence>
<organism evidence="2">
    <name type="scientific">Tupanvirus deep ocean</name>
    <dbReference type="NCBI Taxonomy" id="2126984"/>
    <lineage>
        <taxon>Viruses</taxon>
        <taxon>Varidnaviria</taxon>
        <taxon>Bamfordvirae</taxon>
        <taxon>Nucleocytoviricota</taxon>
        <taxon>Megaviricetes</taxon>
        <taxon>Imitervirales</taxon>
        <taxon>Mimiviridae</taxon>
        <taxon>Megamimivirinae</taxon>
        <taxon>Tupanvirus</taxon>
        <taxon>Tupanvirus altamarinense</taxon>
    </lineage>
</organism>
<sequence>MGASASVTQQEVQNTMITNATNSCGAANASNVINISGVDYSQPPGCPANSGFNINQAASVDANCLIQQMINQAADTTYNLNTSTKAGLGFSVSDTQSDINNTYTTNINNSCDGLNDTNYLNMNDVKIQACNFVVTQNATAKSQCQINSAQNQIAHVAGAVTTNTQGGSLFGDLFGNFSFGKVIVVLVVLVVVFGIGYWLFSRSRKNKNKTGSNVDMDDMGSDEDLSQDGGFLNLFIDSGSINAKIQRNKPYIILIIVVLLVLVVFIVNRSGTPEKQITENDVNNLSQTINEAQKIAGLAPSQPSRPQTPQEIVVYQQLPSQRLQSPQLQSPQIYSPHLSDTRYSESPIQSENNFYQIGYNYAGEENTLDDFYKPLLY</sequence>
<reference evidence="2" key="1">
    <citation type="submission" date="2017-06" db="EMBL/GenBank/DDBJ databases">
        <authorList>
            <person name="Assis F.L."/>
            <person name="Abrahao J.S."/>
            <person name="Silva L."/>
            <person name="Khalil J.B."/>
            <person name="Rodrigues R."/>
            <person name="Silva L.S."/>
            <person name="Boratto P."/>
            <person name="Andrade M."/>
            <person name="Kroon E.G."/>
            <person name="Ribeiro B."/>
            <person name="Bergier I."/>
            <person name="Seligmann H."/>
            <person name="Ghigo E."/>
            <person name="Colson P."/>
            <person name="Levasseur A."/>
            <person name="Raoult D."/>
            <person name="Scola B.L."/>
        </authorList>
    </citation>
    <scope>NUCLEOTIDE SEQUENCE</scope>
    <source>
        <strain evidence="2">Deep ocean</strain>
    </source>
</reference>
<keyword evidence="1" id="KW-0472">Membrane</keyword>
<dbReference type="RefSeq" id="YP_010780443.1">
    <property type="nucleotide sequence ID" value="NC_075038.1"/>
</dbReference>
<feature type="transmembrane region" description="Helical" evidence="1">
    <location>
        <begin position="179"/>
        <end position="200"/>
    </location>
</feature>
<evidence type="ECO:0000313" key="2">
    <source>
        <dbReference type="EMBL" id="QKU33835.1"/>
    </source>
</evidence>
<reference evidence="2" key="2">
    <citation type="journal article" date="2018" name="Nat. Commun.">
        <title>Tailed giant Tupanvirus possesses the most complete translational apparatus of the known virosphere.</title>
        <authorList>
            <person name="Abrahao J."/>
            <person name="Silva L."/>
            <person name="Silva L.S."/>
            <person name="Khalil J.Y.B."/>
            <person name="Rodrigues R."/>
            <person name="Arantes T."/>
            <person name="Assis F."/>
            <person name="Boratto P."/>
            <person name="Andrade M."/>
            <person name="Kroon E.G."/>
            <person name="Ribeiro B."/>
            <person name="Bergier I."/>
            <person name="Seligmann H."/>
            <person name="Ghigo E."/>
            <person name="Colson P."/>
            <person name="Levasseur A."/>
            <person name="Kroemer G."/>
            <person name="Raoult D."/>
            <person name="La Scola B."/>
        </authorList>
    </citation>
    <scope>NUCLEOTIDE SEQUENCE [LARGE SCALE GENOMIC DNA]</scope>
    <source>
        <strain evidence="2">Deep ocean</strain>
    </source>
</reference>
<proteinExistence type="predicted"/>
<dbReference type="KEGG" id="vg:80517134"/>